<dbReference type="EMBL" id="JAESVN010000005">
    <property type="protein sequence ID" value="MBL4918246.1"/>
    <property type="molecule type" value="Genomic_DNA"/>
</dbReference>
<sequence>MLTSPLTFAFLWLIAANVIAMLPSRDRHWRAAGVLIVIGIPILGWVTLTEGPVWGLVLLAGAASVLRWPLIHLFRKARRTPDAPAE</sequence>
<protein>
    <submittedName>
        <fullName evidence="2">DUF2484 family protein</fullName>
    </submittedName>
</protein>
<gene>
    <name evidence="2" type="ORF">JL811_13535</name>
</gene>
<feature type="transmembrane region" description="Helical" evidence="1">
    <location>
        <begin position="53"/>
        <end position="70"/>
    </location>
</feature>
<evidence type="ECO:0000256" key="1">
    <source>
        <dbReference type="SAM" id="Phobius"/>
    </source>
</evidence>
<reference evidence="2" key="1">
    <citation type="submission" date="2021-01" db="EMBL/GenBank/DDBJ databases">
        <title>Tabrizicola alba sp. nov. a motile alkaliphilic bacterium isolated from a soda lake.</title>
        <authorList>
            <person name="Szuroczki S."/>
            <person name="Abbaszade G."/>
            <person name="Schumann P."/>
            <person name="Toth E."/>
        </authorList>
    </citation>
    <scope>NUCLEOTIDE SEQUENCE</scope>
    <source>
        <strain evidence="2">DMG-N-6</strain>
    </source>
</reference>
<dbReference type="Pfam" id="PF10658">
    <property type="entry name" value="DUF2484"/>
    <property type="match status" value="1"/>
</dbReference>
<dbReference type="InterPro" id="IPR018919">
    <property type="entry name" value="DUF2484"/>
</dbReference>
<name>A0A8K0VC29_9RHOB</name>
<comment type="caution">
    <text evidence="2">The sequence shown here is derived from an EMBL/GenBank/DDBJ whole genome shotgun (WGS) entry which is preliminary data.</text>
</comment>
<organism evidence="2 3">
    <name type="scientific">Szabonella alba</name>
    <dbReference type="NCBI Taxonomy" id="2804194"/>
    <lineage>
        <taxon>Bacteria</taxon>
        <taxon>Pseudomonadati</taxon>
        <taxon>Pseudomonadota</taxon>
        <taxon>Alphaproteobacteria</taxon>
        <taxon>Rhodobacterales</taxon>
        <taxon>Paracoccaceae</taxon>
        <taxon>Szabonella</taxon>
    </lineage>
</organism>
<feature type="transmembrane region" description="Helical" evidence="1">
    <location>
        <begin position="6"/>
        <end position="22"/>
    </location>
</feature>
<keyword evidence="1" id="KW-0812">Transmembrane</keyword>
<proteinExistence type="predicted"/>
<evidence type="ECO:0000313" key="2">
    <source>
        <dbReference type="EMBL" id="MBL4918246.1"/>
    </source>
</evidence>
<dbReference type="Proteomes" id="UP000648908">
    <property type="component" value="Unassembled WGS sequence"/>
</dbReference>
<keyword evidence="1" id="KW-0472">Membrane</keyword>
<keyword evidence="1" id="KW-1133">Transmembrane helix</keyword>
<feature type="transmembrane region" description="Helical" evidence="1">
    <location>
        <begin position="29"/>
        <end position="47"/>
    </location>
</feature>
<dbReference type="AlphaFoldDB" id="A0A8K0VC29"/>
<evidence type="ECO:0000313" key="3">
    <source>
        <dbReference type="Proteomes" id="UP000648908"/>
    </source>
</evidence>
<accession>A0A8K0VC29</accession>
<dbReference type="RefSeq" id="WP_202689233.1">
    <property type="nucleotide sequence ID" value="NZ_JAESVN010000005.1"/>
</dbReference>
<keyword evidence="3" id="KW-1185">Reference proteome</keyword>